<reference evidence="2" key="1">
    <citation type="journal article" date="2019" name="Int. J. Syst. Evol. Microbiol.">
        <title>The Global Catalogue of Microorganisms (GCM) 10K type strain sequencing project: providing services to taxonomists for standard genome sequencing and annotation.</title>
        <authorList>
            <consortium name="The Broad Institute Genomics Platform"/>
            <consortium name="The Broad Institute Genome Sequencing Center for Infectious Disease"/>
            <person name="Wu L."/>
            <person name="Ma J."/>
        </authorList>
    </citation>
    <scope>NUCLEOTIDE SEQUENCE [LARGE SCALE GENOMIC DNA]</scope>
    <source>
        <strain evidence="2">NCAIM B.01391</strain>
    </source>
</reference>
<sequence>MDRHTNSAFERLEIVETGRRRRWSEAAKERIALESLSGPRQISATARRHNISRSLLLIWRRAFLARNEEASPSFVPAVVTAEPIAAPQAVTLMPRTEIVLRCGRRIVVEGPVDIAAVLALARGLEALR</sequence>
<dbReference type="SUPFAM" id="SSF48295">
    <property type="entry name" value="TrpR-like"/>
    <property type="match status" value="1"/>
</dbReference>
<dbReference type="RefSeq" id="WP_377801820.1">
    <property type="nucleotide sequence ID" value="NZ_JBHSLW010000108.1"/>
</dbReference>
<proteinExistence type="predicted"/>
<dbReference type="InterPro" id="IPR010921">
    <property type="entry name" value="Trp_repressor/repl_initiator"/>
</dbReference>
<organism evidence="1 2">
    <name type="scientific">Bosea eneae</name>
    <dbReference type="NCBI Taxonomy" id="151454"/>
    <lineage>
        <taxon>Bacteria</taxon>
        <taxon>Pseudomonadati</taxon>
        <taxon>Pseudomonadota</taxon>
        <taxon>Alphaproteobacteria</taxon>
        <taxon>Hyphomicrobiales</taxon>
        <taxon>Boseaceae</taxon>
        <taxon>Bosea</taxon>
    </lineage>
</organism>
<dbReference type="NCBIfam" id="NF047595">
    <property type="entry name" value="IS66_ISRel24_TnpA"/>
    <property type="match status" value="1"/>
</dbReference>
<protein>
    <submittedName>
        <fullName evidence="1">Transposase</fullName>
    </submittedName>
</protein>
<gene>
    <name evidence="1" type="ORF">ACFPOB_30005</name>
</gene>
<dbReference type="Proteomes" id="UP001596053">
    <property type="component" value="Unassembled WGS sequence"/>
</dbReference>
<accession>A0ABW0J1Q0</accession>
<comment type="caution">
    <text evidence="1">The sequence shown here is derived from an EMBL/GenBank/DDBJ whole genome shotgun (WGS) entry which is preliminary data.</text>
</comment>
<dbReference type="EMBL" id="JBHSLW010000108">
    <property type="protein sequence ID" value="MFC5423765.1"/>
    <property type="molecule type" value="Genomic_DNA"/>
</dbReference>
<dbReference type="Pfam" id="PF01527">
    <property type="entry name" value="HTH_Tnp_1"/>
    <property type="match status" value="1"/>
</dbReference>
<evidence type="ECO:0000313" key="2">
    <source>
        <dbReference type="Proteomes" id="UP001596053"/>
    </source>
</evidence>
<keyword evidence="2" id="KW-1185">Reference proteome</keyword>
<name>A0ABW0J1Q0_9HYPH</name>
<dbReference type="InterPro" id="IPR002514">
    <property type="entry name" value="Transposase_8"/>
</dbReference>
<evidence type="ECO:0000313" key="1">
    <source>
        <dbReference type="EMBL" id="MFC5423765.1"/>
    </source>
</evidence>